<evidence type="ECO:0000259" key="1">
    <source>
        <dbReference type="SMART" id="SM00460"/>
    </source>
</evidence>
<dbReference type="Gene3D" id="3.10.620.30">
    <property type="match status" value="1"/>
</dbReference>
<dbReference type="PANTHER" id="PTHR33490">
    <property type="entry name" value="BLR5614 PROTEIN-RELATED"/>
    <property type="match status" value="1"/>
</dbReference>
<dbReference type="InterPro" id="IPR002931">
    <property type="entry name" value="Transglutaminase-like"/>
</dbReference>
<reference evidence="2 3" key="1">
    <citation type="submission" date="2015-09" db="EMBL/GenBank/DDBJ databases">
        <title>Complete genome sequence of a benzo[a]pyrene-degrading bacterium Altererythrobacter epoxidivorans CGMCC 1.7731T.</title>
        <authorList>
            <person name="Li Z."/>
            <person name="Cheng H."/>
            <person name="Huo Y."/>
            <person name="Xu X."/>
        </authorList>
    </citation>
    <scope>NUCLEOTIDE SEQUENCE [LARGE SCALE GENOMIC DNA]</scope>
    <source>
        <strain evidence="2 3">CGMCC 1.7731</strain>
    </source>
</reference>
<dbReference type="AlphaFoldDB" id="A0A0M5L771"/>
<sequence>MAISITSSFAFELPSPTDVLLQFEAADIPEQKILSATTRMSDAEHCARVPAQDDIGERIWIRAKGRFEVHYEATVQPDRLLPDIATLEMLEPHDMPGEAVQYLFDSRYCPADQFQPFVDSEFGGTSGGSRIVAIRDWISANLSYQSGTSDARTGAIDTFIERRGICRDYAHLLVTLARASTIPARYVACYAPGVEPPDFHAVAEVFLNDPSTPDGGAWHLIDATGMADPAKTAKIGIGRDAADVSFLTSFGPNNFLRSSVSVRETGG</sequence>
<dbReference type="Pfam" id="PF01841">
    <property type="entry name" value="Transglut_core"/>
    <property type="match status" value="1"/>
</dbReference>
<gene>
    <name evidence="2" type="ORF">AMC99_02033</name>
</gene>
<dbReference type="InterPro" id="IPR038765">
    <property type="entry name" value="Papain-like_cys_pep_sf"/>
</dbReference>
<evidence type="ECO:0000313" key="2">
    <source>
        <dbReference type="EMBL" id="ALE17319.1"/>
    </source>
</evidence>
<feature type="domain" description="Transglutaminase-like" evidence="1">
    <location>
        <begin position="158"/>
        <end position="225"/>
    </location>
</feature>
<dbReference type="SUPFAM" id="SSF54001">
    <property type="entry name" value="Cysteine proteinases"/>
    <property type="match status" value="1"/>
</dbReference>
<dbReference type="PATRIC" id="fig|361183.4.peg.2001"/>
<evidence type="ECO:0000313" key="3">
    <source>
        <dbReference type="Proteomes" id="UP000057938"/>
    </source>
</evidence>
<dbReference type="Proteomes" id="UP000057938">
    <property type="component" value="Chromosome"/>
</dbReference>
<dbReference type="Gene3D" id="2.60.40.2250">
    <property type="match status" value="1"/>
</dbReference>
<dbReference type="EMBL" id="CP012669">
    <property type="protein sequence ID" value="ALE17319.1"/>
    <property type="molecule type" value="Genomic_DNA"/>
</dbReference>
<dbReference type="STRING" id="361183.AMC99_02033"/>
<name>A0A0M5L771_9SPHN</name>
<accession>A0A0M5L771</accession>
<proteinExistence type="predicted"/>
<dbReference type="PANTHER" id="PTHR33490:SF12">
    <property type="entry name" value="BLL5557 PROTEIN"/>
    <property type="match status" value="1"/>
</dbReference>
<organism evidence="2 3">
    <name type="scientific">Altererythrobacter epoxidivorans</name>
    <dbReference type="NCBI Taxonomy" id="361183"/>
    <lineage>
        <taxon>Bacteria</taxon>
        <taxon>Pseudomonadati</taxon>
        <taxon>Pseudomonadota</taxon>
        <taxon>Alphaproteobacteria</taxon>
        <taxon>Sphingomonadales</taxon>
        <taxon>Erythrobacteraceae</taxon>
        <taxon>Altererythrobacter</taxon>
    </lineage>
</organism>
<dbReference type="RefSeq" id="WP_061926128.1">
    <property type="nucleotide sequence ID" value="NZ_CP012669.1"/>
</dbReference>
<protein>
    <submittedName>
        <fullName evidence="2">Transglutaminase-like</fullName>
    </submittedName>
</protein>
<dbReference type="KEGG" id="aep:AMC99_02033"/>
<dbReference type="SMART" id="SM00460">
    <property type="entry name" value="TGc"/>
    <property type="match status" value="1"/>
</dbReference>
<keyword evidence="3" id="KW-1185">Reference proteome</keyword>
<dbReference type="OrthoDB" id="5438043at2"/>